<dbReference type="GeneID" id="59343229"/>
<evidence type="ECO:0000256" key="1">
    <source>
        <dbReference type="SAM" id="MobiDB-lite"/>
    </source>
</evidence>
<feature type="compositionally biased region" description="Pro residues" evidence="1">
    <location>
        <begin position="50"/>
        <end position="68"/>
    </location>
</feature>
<dbReference type="EMBL" id="JACAZF010000003">
    <property type="protein sequence ID" value="KAF7310148.1"/>
    <property type="molecule type" value="Genomic_DNA"/>
</dbReference>
<comment type="caution">
    <text evidence="2">The sequence shown here is derived from an EMBL/GenBank/DDBJ whole genome shotgun (WGS) entry which is preliminary data.</text>
</comment>
<dbReference type="PANTHER" id="PTHR37558:SF1">
    <property type="entry name" value="HTH CENPB-TYPE DOMAIN-CONTAINING PROTEIN"/>
    <property type="match status" value="1"/>
</dbReference>
<evidence type="ECO:0000313" key="2">
    <source>
        <dbReference type="EMBL" id="KAF7310148.1"/>
    </source>
</evidence>
<protein>
    <submittedName>
        <fullName evidence="2">Myb-like domain-containing protein</fullName>
    </submittedName>
</protein>
<dbReference type="RefSeq" id="XP_037223598.1">
    <property type="nucleotide sequence ID" value="XM_037360713.1"/>
</dbReference>
<dbReference type="AlphaFoldDB" id="A0A8H6T368"/>
<keyword evidence="3" id="KW-1185">Reference proteome</keyword>
<evidence type="ECO:0000313" key="3">
    <source>
        <dbReference type="Proteomes" id="UP000636479"/>
    </source>
</evidence>
<accession>A0A8H6T368</accession>
<dbReference type="PANTHER" id="PTHR37558">
    <property type="entry name" value="HTH CENPB-TYPE DOMAIN-CONTAINING PROTEIN"/>
    <property type="match status" value="1"/>
</dbReference>
<gene>
    <name evidence="2" type="ORF">MIND_00388200</name>
</gene>
<organism evidence="2 3">
    <name type="scientific">Mycena indigotica</name>
    <dbReference type="NCBI Taxonomy" id="2126181"/>
    <lineage>
        <taxon>Eukaryota</taxon>
        <taxon>Fungi</taxon>
        <taxon>Dikarya</taxon>
        <taxon>Basidiomycota</taxon>
        <taxon>Agaricomycotina</taxon>
        <taxon>Agaricomycetes</taxon>
        <taxon>Agaricomycetidae</taxon>
        <taxon>Agaricales</taxon>
        <taxon>Marasmiineae</taxon>
        <taxon>Mycenaceae</taxon>
        <taxon>Mycena</taxon>
    </lineage>
</organism>
<sequence length="292" mass="32389">MELRSATRKKRPTAISSPRRRTKPRKVTTTGPKKARARSQAAPTATVTPTPTPTPEPTPTPDPTPPRYSPDWDLDDTEFQPEREQSHSPTPALLSEEEPSSDDEAPNAGSPSSDSRQARNARGAAWLPYQDRLLVEQVEVLRPFDAGRGAALMAAWDSLSVQLASASRIKGKEISKSGNACKARFLKLLKAHRADETRSLQKTGTNEEVDEHVQRLTSINELYHEQELRKTDKSTAAQKKAKVEQDAALEIRDAAMRGLVRRENLTDVAQLDSASVREKQGQRRRKCCQGKP</sequence>
<feature type="compositionally biased region" description="Acidic residues" evidence="1">
    <location>
        <begin position="95"/>
        <end position="105"/>
    </location>
</feature>
<feature type="region of interest" description="Disordered" evidence="1">
    <location>
        <begin position="1"/>
        <end position="122"/>
    </location>
</feature>
<dbReference type="Proteomes" id="UP000636479">
    <property type="component" value="Unassembled WGS sequence"/>
</dbReference>
<reference evidence="2" key="1">
    <citation type="submission" date="2020-05" db="EMBL/GenBank/DDBJ databases">
        <title>Mycena genomes resolve the evolution of fungal bioluminescence.</title>
        <authorList>
            <person name="Tsai I.J."/>
        </authorList>
    </citation>
    <scope>NUCLEOTIDE SEQUENCE</scope>
    <source>
        <strain evidence="2">171206Taipei</strain>
    </source>
</reference>
<name>A0A8H6T368_9AGAR</name>
<proteinExistence type="predicted"/>
<feature type="compositionally biased region" description="Basic residues" evidence="1">
    <location>
        <begin position="1"/>
        <end position="26"/>
    </location>
</feature>
<dbReference type="OrthoDB" id="3265199at2759"/>